<dbReference type="Gene3D" id="1.10.150.130">
    <property type="match status" value="1"/>
</dbReference>
<accession>A0A397E5F0</accession>
<dbReference type="AlphaFoldDB" id="A0A397E5F0"/>
<evidence type="ECO:0000313" key="3">
    <source>
        <dbReference type="EMBL" id="RHY53282.1"/>
    </source>
</evidence>
<dbReference type="Proteomes" id="UP000265716">
    <property type="component" value="Unassembled WGS sequence"/>
</dbReference>
<dbReference type="GO" id="GO:0015074">
    <property type="term" value="P:DNA integration"/>
    <property type="evidence" value="ECO:0007669"/>
    <property type="project" value="InterPro"/>
</dbReference>
<dbReference type="VEuPathDB" id="FungiDB:H257_05855"/>
<keyword evidence="1" id="KW-0238">DNA-binding</keyword>
<name>A0A397E5F0_APHAT</name>
<dbReference type="Gene3D" id="1.10.443.10">
    <property type="entry name" value="Intergrase catalytic core"/>
    <property type="match status" value="1"/>
</dbReference>
<dbReference type="Proteomes" id="UP000266643">
    <property type="component" value="Unassembled WGS sequence"/>
</dbReference>
<evidence type="ECO:0000313" key="4">
    <source>
        <dbReference type="EMBL" id="RHY74177.1"/>
    </source>
</evidence>
<organism evidence="4 6">
    <name type="scientific">Aphanomyces astaci</name>
    <name type="common">Crayfish plague agent</name>
    <dbReference type="NCBI Taxonomy" id="112090"/>
    <lineage>
        <taxon>Eukaryota</taxon>
        <taxon>Sar</taxon>
        <taxon>Stramenopiles</taxon>
        <taxon>Oomycota</taxon>
        <taxon>Saprolegniomycetes</taxon>
        <taxon>Saprolegniales</taxon>
        <taxon>Verrucalvaceae</taxon>
        <taxon>Aphanomyces</taxon>
    </lineage>
</organism>
<reference evidence="5 6" key="1">
    <citation type="submission" date="2018-08" db="EMBL/GenBank/DDBJ databases">
        <title>Aphanomyces genome sequencing and annotation.</title>
        <authorList>
            <person name="Minardi D."/>
            <person name="Oidtmann B."/>
            <person name="Van Der Giezen M."/>
            <person name="Studholme D.J."/>
        </authorList>
    </citation>
    <scope>NUCLEOTIDE SEQUENCE [LARGE SCALE GENOMIC DNA]</scope>
    <source>
        <strain evidence="4 6">D2</strain>
        <strain evidence="3 5">SA</strain>
    </source>
</reference>
<dbReference type="GO" id="GO:0006310">
    <property type="term" value="P:DNA recombination"/>
    <property type="evidence" value="ECO:0007669"/>
    <property type="project" value="UniProtKB-KW"/>
</dbReference>
<protein>
    <recommendedName>
        <fullName evidence="7">Core-binding (CB) domain-containing protein</fullName>
    </recommendedName>
</protein>
<evidence type="ECO:0000256" key="2">
    <source>
        <dbReference type="ARBA" id="ARBA00023172"/>
    </source>
</evidence>
<evidence type="ECO:0000313" key="6">
    <source>
        <dbReference type="Proteomes" id="UP000266643"/>
    </source>
</evidence>
<dbReference type="GO" id="GO:0003677">
    <property type="term" value="F:DNA binding"/>
    <property type="evidence" value="ECO:0007669"/>
    <property type="project" value="UniProtKB-KW"/>
</dbReference>
<dbReference type="EMBL" id="QUTC01006232">
    <property type="protein sequence ID" value="RHY53282.1"/>
    <property type="molecule type" value="Genomic_DNA"/>
</dbReference>
<evidence type="ECO:0000256" key="1">
    <source>
        <dbReference type="ARBA" id="ARBA00023125"/>
    </source>
</evidence>
<dbReference type="VEuPathDB" id="FungiDB:H257_03190"/>
<gene>
    <name evidence="4" type="ORF">DYB30_012992</name>
    <name evidence="3" type="ORF">DYB38_012279</name>
</gene>
<keyword evidence="2" id="KW-0233">DNA recombination</keyword>
<sequence length="366" mass="41261">MNATTVPSKATIQGSFRAASTTRTYLTYQKQFFLFCQEVLAVDPASAGPSACTDFFHHLYGQGKTARTVDSAKTALVAYFRDLKVDPNPARDVESKQYVVGLQKYNKKNNIDDEKKAHPLSVHELSCLVNSLSTSHLFVGAMYRFLLSASYLGCFRISEMLNLTWDDVAIKNDGDSQYVSIRLRWHKKASVQSDCQIYHLVDEKSFPCLRVCGLFGDYVNFVKRASPNLATKSFVFPAYTIEANGTPKLNCVSRAVPVAAAAKSQRQTTLDVFVSHVIVPTARSAQDAWNQWFTGDPHVGLFQPLRSFNRQMIRADRRKYSERLTLSLAFSKYVSFEMFEAAYAGHTSSYSNTLIEVRKRKREGRL</sequence>
<dbReference type="EMBL" id="QUTD01003066">
    <property type="protein sequence ID" value="RHY74177.1"/>
    <property type="molecule type" value="Genomic_DNA"/>
</dbReference>
<dbReference type="SUPFAM" id="SSF56349">
    <property type="entry name" value="DNA breaking-rejoining enzymes"/>
    <property type="match status" value="1"/>
</dbReference>
<proteinExistence type="predicted"/>
<dbReference type="InterPro" id="IPR010998">
    <property type="entry name" value="Integrase_recombinase_N"/>
</dbReference>
<evidence type="ECO:0000313" key="5">
    <source>
        <dbReference type="Proteomes" id="UP000265716"/>
    </source>
</evidence>
<evidence type="ECO:0008006" key="7">
    <source>
        <dbReference type="Google" id="ProtNLM"/>
    </source>
</evidence>
<comment type="caution">
    <text evidence="4">The sequence shown here is derived from an EMBL/GenBank/DDBJ whole genome shotgun (WGS) entry which is preliminary data.</text>
</comment>
<dbReference type="InterPro" id="IPR011010">
    <property type="entry name" value="DNA_brk_join_enz"/>
</dbReference>
<dbReference type="InterPro" id="IPR013762">
    <property type="entry name" value="Integrase-like_cat_sf"/>
</dbReference>